<dbReference type="NCBIfam" id="TIGR00247">
    <property type="entry name" value="endolytic transglycosylase MltG"/>
    <property type="match status" value="1"/>
</dbReference>
<dbReference type="EC" id="4.2.2.29" evidence="7"/>
<dbReference type="Pfam" id="PF02618">
    <property type="entry name" value="YceG"/>
    <property type="match status" value="1"/>
</dbReference>
<keyword evidence="9" id="KW-1185">Reference proteome</keyword>
<dbReference type="PATRIC" id="fig|879567.3.peg.1025"/>
<proteinExistence type="inferred from homology"/>
<reference evidence="8 9" key="1">
    <citation type="journal article" date="2013" name="PLoS ONE">
        <title>The first genomic and proteomic characterization of a deep-sea sulfate reducer: insights into the piezophilic lifestyle of Desulfovibrio piezophilus.</title>
        <authorList>
            <person name="Pradel N."/>
            <person name="Ji B."/>
            <person name="Gimenez G."/>
            <person name="Talla E."/>
            <person name="Lenoble P."/>
            <person name="Garel M."/>
            <person name="Tamburini C."/>
            <person name="Fourquet P."/>
            <person name="Lebrun R."/>
            <person name="Bertin P."/>
            <person name="Denis Y."/>
            <person name="Pophillat M."/>
            <person name="Barbe V."/>
            <person name="Ollivier B."/>
            <person name="Dolla A."/>
        </authorList>
    </citation>
    <scope>NUCLEOTIDE SEQUENCE [LARGE SCALE GENOMIC DNA]</scope>
    <source>
        <strain evidence="9">DSM 10523 / SB164P1</strain>
    </source>
</reference>
<dbReference type="CDD" id="cd08010">
    <property type="entry name" value="MltG_like"/>
    <property type="match status" value="1"/>
</dbReference>
<dbReference type="PANTHER" id="PTHR30518">
    <property type="entry name" value="ENDOLYTIC MUREIN TRANSGLYCOSYLASE"/>
    <property type="match status" value="1"/>
</dbReference>
<dbReference type="eggNOG" id="COG1559">
    <property type="taxonomic scope" value="Bacteria"/>
</dbReference>
<dbReference type="GO" id="GO:0009252">
    <property type="term" value="P:peptidoglycan biosynthetic process"/>
    <property type="evidence" value="ECO:0007669"/>
    <property type="project" value="UniProtKB-UniRule"/>
</dbReference>
<keyword evidence="6 7" id="KW-0961">Cell wall biogenesis/degradation</keyword>
<dbReference type="BioCyc" id="DPIE1322246:BN4_RS05050-MONOMER"/>
<keyword evidence="7" id="KW-0997">Cell inner membrane</keyword>
<keyword evidence="3 7" id="KW-1133">Transmembrane helix</keyword>
<name>M1WRC6_PSEP2</name>
<dbReference type="InterPro" id="IPR003770">
    <property type="entry name" value="MLTG-like"/>
</dbReference>
<evidence type="ECO:0000256" key="4">
    <source>
        <dbReference type="ARBA" id="ARBA00023136"/>
    </source>
</evidence>
<evidence type="ECO:0000313" key="8">
    <source>
        <dbReference type="EMBL" id="CCH48232.1"/>
    </source>
</evidence>
<evidence type="ECO:0000256" key="6">
    <source>
        <dbReference type="ARBA" id="ARBA00023316"/>
    </source>
</evidence>
<comment type="function">
    <text evidence="7">Functions as a peptidoglycan terminase that cleaves nascent peptidoglycan strands endolytically to terminate their elongation.</text>
</comment>
<dbReference type="AlphaFoldDB" id="M1WRC6"/>
<dbReference type="PANTHER" id="PTHR30518:SF2">
    <property type="entry name" value="ENDOLYTIC MUREIN TRANSGLYCOSYLASE"/>
    <property type="match status" value="1"/>
</dbReference>
<evidence type="ECO:0000313" key="9">
    <source>
        <dbReference type="Proteomes" id="UP000011724"/>
    </source>
</evidence>
<dbReference type="RefSeq" id="WP_015414283.1">
    <property type="nucleotide sequence ID" value="NC_020409.1"/>
</dbReference>
<organism evidence="8 9">
    <name type="scientific">Pseudodesulfovibrio piezophilus (strain DSM 21447 / JCM 15486 / C1TLV30)</name>
    <name type="common">Desulfovibrio piezophilus</name>
    <dbReference type="NCBI Taxonomy" id="1322246"/>
    <lineage>
        <taxon>Bacteria</taxon>
        <taxon>Pseudomonadati</taxon>
        <taxon>Thermodesulfobacteriota</taxon>
        <taxon>Desulfovibrionia</taxon>
        <taxon>Desulfovibrionales</taxon>
        <taxon>Desulfovibrionaceae</taxon>
    </lineage>
</organism>
<comment type="similarity">
    <text evidence="7">Belongs to the transglycosylase MltG family.</text>
</comment>
<keyword evidence="2 7" id="KW-0812">Transmembrane</keyword>
<protein>
    <recommendedName>
        <fullName evidence="7">Endolytic murein transglycosylase</fullName>
        <ecNumber evidence="7">4.2.2.29</ecNumber>
    </recommendedName>
    <alternativeName>
        <fullName evidence="7">Peptidoglycan lytic transglycosylase</fullName>
    </alternativeName>
    <alternativeName>
        <fullName evidence="7">Peptidoglycan polymerization terminase</fullName>
    </alternativeName>
</protein>
<evidence type="ECO:0000256" key="5">
    <source>
        <dbReference type="ARBA" id="ARBA00023239"/>
    </source>
</evidence>
<dbReference type="HOGENOM" id="CLU_025574_0_2_7"/>
<keyword evidence="4 7" id="KW-0472">Membrane</keyword>
<keyword evidence="5 7" id="KW-0456">Lyase</keyword>
<evidence type="ECO:0000256" key="7">
    <source>
        <dbReference type="HAMAP-Rule" id="MF_02065"/>
    </source>
</evidence>
<dbReference type="GO" id="GO:0071555">
    <property type="term" value="P:cell wall organization"/>
    <property type="evidence" value="ECO:0007669"/>
    <property type="project" value="UniProtKB-KW"/>
</dbReference>
<feature type="site" description="Important for catalytic activity" evidence="7">
    <location>
        <position position="227"/>
    </location>
</feature>
<dbReference type="STRING" id="1322246.BN4_10995"/>
<dbReference type="GO" id="GO:0008932">
    <property type="term" value="F:lytic endotransglycosylase activity"/>
    <property type="evidence" value="ECO:0007669"/>
    <property type="project" value="UniProtKB-UniRule"/>
</dbReference>
<dbReference type="Gene3D" id="3.30.1490.480">
    <property type="entry name" value="Endolytic murein transglycosylase"/>
    <property type="match status" value="1"/>
</dbReference>
<evidence type="ECO:0000256" key="3">
    <source>
        <dbReference type="ARBA" id="ARBA00022989"/>
    </source>
</evidence>
<accession>M1WRC6</accession>
<keyword evidence="1 7" id="KW-1003">Cell membrane</keyword>
<evidence type="ECO:0000256" key="2">
    <source>
        <dbReference type="ARBA" id="ARBA00022692"/>
    </source>
</evidence>
<dbReference type="OrthoDB" id="9814591at2"/>
<sequence length="359" mass="40366">MARKRTLIFSLLTLIILVGFSTGGYLGYKAWQEKQFLTTPPETPGLDIIFRIEPGQIFTTISANLKTAGLVTNTHRFRKLASSKGKTALIRAGEFKLNTGWTPGRLLHELTSSTGIMKRVSIREGLTWWQTAALIQQAGMGTQDQFTKAIADPAILDEFDIQASNAEGYLFPETYLLTPPRNDQSHTIVRTMLKEFFKNANKVWPRGLPQWHELHTAVILASLVEKETGIPEERARIAGVFHNRIKKRMLIQADPTIIYGLGPSFDGNITKSHLLDRENPYNTYVHRGLPPGPICSPGLESLMAAVHPEHHDFLYFVAKGDGAHHFSKTLKEHNIAVRKYQLERNRKTYRSQPASSTTP</sequence>
<evidence type="ECO:0000256" key="1">
    <source>
        <dbReference type="ARBA" id="ARBA00022475"/>
    </source>
</evidence>
<gene>
    <name evidence="8" type="primary">yceG</name>
    <name evidence="7" type="synonym">mltG</name>
    <name evidence="8" type="ordered locus">BN4_10995</name>
</gene>
<dbReference type="FunFam" id="3.30.160.60:FF:000242">
    <property type="entry name" value="Endolytic murein transglycosylase"/>
    <property type="match status" value="1"/>
</dbReference>
<reference evidence="9" key="2">
    <citation type="journal article" date="2013" name="Stand. Genomic Sci.">
        <title>Complete genome sequence of Desulfocapsa sulfexigens, a marine deltaproteobacterium specialized in disproportionating inorganic sulfur compounds.</title>
        <authorList>
            <person name="Finster K.W."/>
            <person name="Kjeldsen K.U."/>
            <person name="Kube M."/>
            <person name="Reinhardt R."/>
            <person name="Mussmann M."/>
            <person name="Amann R."/>
            <person name="Schreiber L."/>
        </authorList>
    </citation>
    <scope>NUCLEOTIDE SEQUENCE [LARGE SCALE GENOMIC DNA]</scope>
    <source>
        <strain evidence="9">DSM 10523 / SB164P1</strain>
    </source>
</reference>
<dbReference type="GO" id="GO:0005886">
    <property type="term" value="C:plasma membrane"/>
    <property type="evidence" value="ECO:0007669"/>
    <property type="project" value="UniProtKB-UniRule"/>
</dbReference>
<comment type="catalytic activity">
    <reaction evidence="7">
        <text>a peptidoglycan chain = a peptidoglycan chain with N-acetyl-1,6-anhydromuramyl-[peptide] at the reducing end + a peptidoglycan chain with N-acetylglucosamine at the non-reducing end.</text>
        <dbReference type="EC" id="4.2.2.29"/>
    </reaction>
</comment>
<dbReference type="HAMAP" id="MF_02065">
    <property type="entry name" value="MltG"/>
    <property type="match status" value="1"/>
</dbReference>
<dbReference type="Gene3D" id="3.30.160.60">
    <property type="entry name" value="Classic Zinc Finger"/>
    <property type="match status" value="1"/>
</dbReference>
<dbReference type="EMBL" id="FO203427">
    <property type="protein sequence ID" value="CCH48232.1"/>
    <property type="molecule type" value="Genomic_DNA"/>
</dbReference>
<dbReference type="KEGG" id="dpi:BN4_10995"/>
<dbReference type="Proteomes" id="UP000011724">
    <property type="component" value="Chromosome"/>
</dbReference>